<accession>A0ABN0FTN9</accession>
<reference evidence="2 3" key="1">
    <citation type="journal article" date="2012" name="J. Bacteriol.">
        <title>Draft Genome Sequence of the Soil Bacterium Burkholderia terrae Strain BS001, Which Interacts with Fungal Surface Structures.</title>
        <authorList>
            <person name="Nazir R."/>
            <person name="Hansen M.A."/>
            <person name="Sorensen S."/>
            <person name="van Elsas J.D."/>
        </authorList>
    </citation>
    <scope>NUCLEOTIDE SEQUENCE [LARGE SCALE GENOMIC DNA]</scope>
    <source>
        <strain evidence="2 3">BS001</strain>
    </source>
</reference>
<comment type="caution">
    <text evidence="2">The sequence shown here is derived from an EMBL/GenBank/DDBJ whole genome shotgun (WGS) entry which is preliminary data.</text>
</comment>
<keyword evidence="3" id="KW-1185">Reference proteome</keyword>
<feature type="compositionally biased region" description="Basic residues" evidence="1">
    <location>
        <begin position="183"/>
        <end position="193"/>
    </location>
</feature>
<name>A0ABN0FTN9_9BURK</name>
<feature type="region of interest" description="Disordered" evidence="1">
    <location>
        <begin position="178"/>
        <end position="205"/>
    </location>
</feature>
<evidence type="ECO:0000313" key="3">
    <source>
        <dbReference type="Proteomes" id="UP000004980"/>
    </source>
</evidence>
<proteinExistence type="predicted"/>
<evidence type="ECO:0000256" key="1">
    <source>
        <dbReference type="SAM" id="MobiDB-lite"/>
    </source>
</evidence>
<dbReference type="Proteomes" id="UP000004980">
    <property type="component" value="Unassembled WGS sequence"/>
</dbReference>
<dbReference type="EMBL" id="AKAU01000040">
    <property type="protein sequence ID" value="EIN02207.1"/>
    <property type="molecule type" value="Genomic_DNA"/>
</dbReference>
<protein>
    <submittedName>
        <fullName evidence="2">MerR family transcriptional regulator</fullName>
    </submittedName>
</protein>
<sequence>MTRPQLDTQPARLQKHCVDAGFADIEIIIDLASGLNYRKKGLQRLLQEILRGRVAYAFRAALRKMPATARSEVLPGRRRVDPDQSGRHVDHRCGEGCIPTRLECACCRSGVIARRRQKLTERLPRAGTATRVPVRCGHHALELPARKSRDSSVAAWRSVQRCGARALARHAGRFAAPECERHPWRRRSRRPPQKGRPFALRRQSA</sequence>
<gene>
    <name evidence="2" type="ORF">WQE_05212</name>
</gene>
<organism evidence="2 3">
    <name type="scientific">Paraburkholderia hospita</name>
    <dbReference type="NCBI Taxonomy" id="169430"/>
    <lineage>
        <taxon>Bacteria</taxon>
        <taxon>Pseudomonadati</taxon>
        <taxon>Pseudomonadota</taxon>
        <taxon>Betaproteobacteria</taxon>
        <taxon>Burkholderiales</taxon>
        <taxon>Burkholderiaceae</taxon>
        <taxon>Paraburkholderia</taxon>
    </lineage>
</organism>
<evidence type="ECO:0000313" key="2">
    <source>
        <dbReference type="EMBL" id="EIN02207.1"/>
    </source>
</evidence>